<gene>
    <name evidence="2" type="ORF">EYB31_25625</name>
</gene>
<dbReference type="SUPFAM" id="SSF51658">
    <property type="entry name" value="Xylose isomerase-like"/>
    <property type="match status" value="1"/>
</dbReference>
<dbReference type="PANTHER" id="PTHR12110:SF21">
    <property type="entry name" value="XYLOSE ISOMERASE-LIKE TIM BARREL DOMAIN-CONTAINING PROTEIN"/>
    <property type="match status" value="1"/>
</dbReference>
<feature type="domain" description="Xylose isomerase-like TIM barrel" evidence="1">
    <location>
        <begin position="19"/>
        <end position="256"/>
    </location>
</feature>
<dbReference type="Proteomes" id="UP000293142">
    <property type="component" value="Unassembled WGS sequence"/>
</dbReference>
<dbReference type="AlphaFoldDB" id="A0A4V6MSE5"/>
<dbReference type="Gene3D" id="3.20.20.150">
    <property type="entry name" value="Divalent-metal-dependent TIM barrel enzymes"/>
    <property type="match status" value="1"/>
</dbReference>
<name>A0A4V6MSE5_9BACL</name>
<dbReference type="GO" id="GO:0016853">
    <property type="term" value="F:isomerase activity"/>
    <property type="evidence" value="ECO:0007669"/>
    <property type="project" value="UniProtKB-KW"/>
</dbReference>
<keyword evidence="3" id="KW-1185">Reference proteome</keyword>
<accession>A0A4V6MSE5</accession>
<dbReference type="EMBL" id="SIRE01000020">
    <property type="protein sequence ID" value="TBL73894.1"/>
    <property type="molecule type" value="Genomic_DNA"/>
</dbReference>
<dbReference type="InterPro" id="IPR013022">
    <property type="entry name" value="Xyl_isomerase-like_TIM-brl"/>
</dbReference>
<dbReference type="InterPro" id="IPR050312">
    <property type="entry name" value="IolE/XylAMocC-like"/>
</dbReference>
<proteinExistence type="predicted"/>
<evidence type="ECO:0000313" key="2">
    <source>
        <dbReference type="EMBL" id="TBL73894.1"/>
    </source>
</evidence>
<keyword evidence="2" id="KW-0413">Isomerase</keyword>
<dbReference type="InterPro" id="IPR036237">
    <property type="entry name" value="Xyl_isomerase-like_sf"/>
</dbReference>
<dbReference type="RefSeq" id="WP_131016299.1">
    <property type="nucleotide sequence ID" value="NZ_SIRE01000020.1"/>
</dbReference>
<reference evidence="2 3" key="1">
    <citation type="submission" date="2019-02" db="EMBL/GenBank/DDBJ databases">
        <title>Paenibacillus sp. nov., isolated from surface-sterilized tissue of Thalictrum simplex L.</title>
        <authorList>
            <person name="Tuo L."/>
        </authorList>
    </citation>
    <scope>NUCLEOTIDE SEQUENCE [LARGE SCALE GENOMIC DNA]</scope>
    <source>
        <strain evidence="2 3">N2SHLJ1</strain>
    </source>
</reference>
<evidence type="ECO:0000259" key="1">
    <source>
        <dbReference type="Pfam" id="PF01261"/>
    </source>
</evidence>
<comment type="caution">
    <text evidence="2">The sequence shown here is derived from an EMBL/GenBank/DDBJ whole genome shotgun (WGS) entry which is preliminary data.</text>
</comment>
<organism evidence="2 3">
    <name type="scientific">Paenibacillus thalictri</name>
    <dbReference type="NCBI Taxonomy" id="2527873"/>
    <lineage>
        <taxon>Bacteria</taxon>
        <taxon>Bacillati</taxon>
        <taxon>Bacillota</taxon>
        <taxon>Bacilli</taxon>
        <taxon>Bacillales</taxon>
        <taxon>Paenibacillaceae</taxon>
        <taxon>Paenibacillus</taxon>
    </lineage>
</organism>
<dbReference type="Pfam" id="PF01261">
    <property type="entry name" value="AP_endonuc_2"/>
    <property type="match status" value="1"/>
</dbReference>
<dbReference type="OrthoDB" id="2063291at2"/>
<evidence type="ECO:0000313" key="3">
    <source>
        <dbReference type="Proteomes" id="UP000293142"/>
    </source>
</evidence>
<dbReference type="PANTHER" id="PTHR12110">
    <property type="entry name" value="HYDROXYPYRUVATE ISOMERASE"/>
    <property type="match status" value="1"/>
</dbReference>
<protein>
    <submittedName>
        <fullName evidence="2">Sugar phosphate isomerase/epimerase</fullName>
    </submittedName>
</protein>
<sequence length="276" mass="29756">MEIGIFSKTFIRPTLGEVLDAVQASGLRHIQFNLACAGLPSMPERLDPATTESIGKQMQKRRLQMTAVSGTFNMIHPNAAVRAAGMRSLGLLAQACGEMGTSIITLCTGTRDPSDMWRFHPDNSSPSAWKDLVASVRQAVGIAEEYGVTVAFEPEAANVVDTAVKARRLLDEIDSPRLKVVMDAANLIPSGQLDRAADILQEAFELLGQDIALAHAKDVLTDQPLRFGAAGRGKLDFALYAGLLRKSGYTGPLIMHGLAEEEIAASRVFLQRIVIS</sequence>